<feature type="signal peptide" evidence="1">
    <location>
        <begin position="1"/>
        <end position="42"/>
    </location>
</feature>
<keyword evidence="1" id="KW-0732">Signal</keyword>
<feature type="chain" id="PRO_5032271789" evidence="1">
    <location>
        <begin position="43"/>
        <end position="288"/>
    </location>
</feature>
<keyword evidence="2" id="KW-0645">Protease</keyword>
<keyword evidence="2" id="KW-0378">Hydrolase</keyword>
<protein>
    <submittedName>
        <fullName evidence="2">Carboxypeptidase regulatory-like domain-containing protein</fullName>
    </submittedName>
</protein>
<proteinExistence type="predicted"/>
<name>A0A848LVL8_9BACT</name>
<accession>A0A848LVL8</accession>
<dbReference type="EMBL" id="JABBJJ010000336">
    <property type="protein sequence ID" value="NMO21612.1"/>
    <property type="molecule type" value="Genomic_DNA"/>
</dbReference>
<dbReference type="AlphaFoldDB" id="A0A848LVL8"/>
<sequence length="288" mass="30652">MPCHIHPGRDRFLDTRRNTMRLKGAVGRGLSLLLLGSSLACAGCSDNGGDGKGKDDSGTNNPGVETNVVKGKVVDTAGRPLAGAEVVADNQFLYDSNVVGTTGADGTYRLDLGKAGVTWSASATFKRQYNGKTYTFDLHPSNPALFATNEGAVRDFSWKLTGERPEGGKYGSDVLFNMIAYEDPQDPDAPLDHLNVELTLTPDGPLVDGSTGAPLTARATRDGNGTGLHDVPVGRYTITARYAPSGRPAQPLLVRVNNTGSYANSVTTDFQIVTESVYRIDLDLDFPK</sequence>
<dbReference type="Gene3D" id="2.60.40.1120">
    <property type="entry name" value="Carboxypeptidase-like, regulatory domain"/>
    <property type="match status" value="1"/>
</dbReference>
<reference evidence="2 3" key="1">
    <citation type="submission" date="2020-04" db="EMBL/GenBank/DDBJ databases">
        <title>Draft genome of Pyxidicoccus fallax type strain.</title>
        <authorList>
            <person name="Whitworth D.E."/>
        </authorList>
    </citation>
    <scope>NUCLEOTIDE SEQUENCE [LARGE SCALE GENOMIC DNA]</scope>
    <source>
        <strain evidence="2 3">DSM 14698</strain>
    </source>
</reference>
<evidence type="ECO:0000313" key="2">
    <source>
        <dbReference type="EMBL" id="NMO21612.1"/>
    </source>
</evidence>
<keyword evidence="2" id="KW-0121">Carboxypeptidase</keyword>
<organism evidence="2 3">
    <name type="scientific">Pyxidicoccus fallax</name>
    <dbReference type="NCBI Taxonomy" id="394095"/>
    <lineage>
        <taxon>Bacteria</taxon>
        <taxon>Pseudomonadati</taxon>
        <taxon>Myxococcota</taxon>
        <taxon>Myxococcia</taxon>
        <taxon>Myxococcales</taxon>
        <taxon>Cystobacterineae</taxon>
        <taxon>Myxococcaceae</taxon>
        <taxon>Pyxidicoccus</taxon>
    </lineage>
</organism>
<dbReference type="InterPro" id="IPR008969">
    <property type="entry name" value="CarboxyPept-like_regulatory"/>
</dbReference>
<dbReference type="Proteomes" id="UP000518300">
    <property type="component" value="Unassembled WGS sequence"/>
</dbReference>
<evidence type="ECO:0000256" key="1">
    <source>
        <dbReference type="SAM" id="SignalP"/>
    </source>
</evidence>
<dbReference type="SUPFAM" id="SSF49464">
    <property type="entry name" value="Carboxypeptidase regulatory domain-like"/>
    <property type="match status" value="1"/>
</dbReference>
<gene>
    <name evidence="2" type="ORF">HG543_43210</name>
</gene>
<evidence type="ECO:0000313" key="3">
    <source>
        <dbReference type="Proteomes" id="UP000518300"/>
    </source>
</evidence>
<dbReference type="GO" id="GO:0004180">
    <property type="term" value="F:carboxypeptidase activity"/>
    <property type="evidence" value="ECO:0007669"/>
    <property type="project" value="UniProtKB-KW"/>
</dbReference>
<comment type="caution">
    <text evidence="2">The sequence shown here is derived from an EMBL/GenBank/DDBJ whole genome shotgun (WGS) entry which is preliminary data.</text>
</comment>
<keyword evidence="3" id="KW-1185">Reference proteome</keyword>